<reference evidence="2" key="2">
    <citation type="submission" date="2011-03" db="EMBL/GenBank/DDBJ databases">
        <title>The complete genome of Desulfobacca acetoxidans DSM 11109.</title>
        <authorList>
            <consortium name="US DOE Joint Genome Institute (JGI-PGF)"/>
            <person name="Lucas S."/>
            <person name="Copeland A."/>
            <person name="Lapidus A."/>
            <person name="Bruce D."/>
            <person name="Goodwin L."/>
            <person name="Pitluck S."/>
            <person name="Peters L."/>
            <person name="Kyrpides N."/>
            <person name="Mavromatis K."/>
            <person name="Ivanova N."/>
            <person name="Ovchinnikova G."/>
            <person name="Teshima H."/>
            <person name="Detter J.C."/>
            <person name="Han C."/>
            <person name="Land M."/>
            <person name="Hauser L."/>
            <person name="Markowitz V."/>
            <person name="Cheng J.-F."/>
            <person name="Hugenholtz P."/>
            <person name="Woyke T."/>
            <person name="Wu D."/>
            <person name="Spring S."/>
            <person name="Schueler E."/>
            <person name="Brambilla E."/>
            <person name="Klenk H.-P."/>
            <person name="Eisen J.A."/>
        </authorList>
    </citation>
    <scope>NUCLEOTIDE SEQUENCE [LARGE SCALE GENOMIC DNA]</scope>
    <source>
        <strain evidence="2">ATCC 700848 / DSM 11109 / ASRB2</strain>
    </source>
</reference>
<keyword evidence="2" id="KW-1185">Reference proteome</keyword>
<name>F2NCQ8_DESAR</name>
<dbReference type="eggNOG" id="COG4383">
    <property type="taxonomic scope" value="Bacteria"/>
</dbReference>
<evidence type="ECO:0000313" key="2">
    <source>
        <dbReference type="Proteomes" id="UP000000483"/>
    </source>
</evidence>
<evidence type="ECO:0008006" key="3">
    <source>
        <dbReference type="Google" id="ProtNLM"/>
    </source>
</evidence>
<organism evidence="1 2">
    <name type="scientific">Desulfobacca acetoxidans (strain ATCC 700848 / DSM 11109 / ASRB2)</name>
    <dbReference type="NCBI Taxonomy" id="880072"/>
    <lineage>
        <taxon>Bacteria</taxon>
        <taxon>Pseudomonadati</taxon>
        <taxon>Thermodesulfobacteriota</taxon>
        <taxon>Desulfobaccia</taxon>
        <taxon>Desulfobaccales</taxon>
        <taxon>Desulfobaccaceae</taxon>
        <taxon>Desulfobacca</taxon>
    </lineage>
</organism>
<proteinExistence type="predicted"/>
<accession>F2NCQ8</accession>
<evidence type="ECO:0000313" key="1">
    <source>
        <dbReference type="EMBL" id="AEB09339.1"/>
    </source>
</evidence>
<dbReference type="Proteomes" id="UP000000483">
    <property type="component" value="Chromosome"/>
</dbReference>
<dbReference type="STRING" id="880072.Desac_1484"/>
<dbReference type="RefSeq" id="WP_013706449.1">
    <property type="nucleotide sequence ID" value="NC_015388.1"/>
</dbReference>
<dbReference type="AlphaFoldDB" id="F2NCQ8"/>
<protein>
    <recommendedName>
        <fullName evidence="3">DUF935 domain-containing protein</fullName>
    </recommendedName>
</protein>
<reference evidence="1 2" key="1">
    <citation type="journal article" date="2011" name="Stand. Genomic Sci.">
        <title>Complete genome sequence of the acetate-degrading sulfate reducer Desulfobacca acetoxidans type strain (ASRB2).</title>
        <authorList>
            <person name="Goker M."/>
            <person name="Teshima H."/>
            <person name="Lapidus A."/>
            <person name="Nolan M."/>
            <person name="Lucas S."/>
            <person name="Hammon N."/>
            <person name="Deshpande S."/>
            <person name="Cheng J.F."/>
            <person name="Tapia R."/>
            <person name="Han C."/>
            <person name="Goodwin L."/>
            <person name="Pitluck S."/>
            <person name="Huntemann M."/>
            <person name="Liolios K."/>
            <person name="Ivanova N."/>
            <person name="Pagani I."/>
            <person name="Mavromatis K."/>
            <person name="Ovchinikova G."/>
            <person name="Pati A."/>
            <person name="Chen A."/>
            <person name="Palaniappan K."/>
            <person name="Land M."/>
            <person name="Hauser L."/>
            <person name="Brambilla E.M."/>
            <person name="Rohde M."/>
            <person name="Spring S."/>
            <person name="Detter J.C."/>
            <person name="Woyke T."/>
            <person name="Bristow J."/>
            <person name="Eisen J.A."/>
            <person name="Markowitz V."/>
            <person name="Hugenholtz P."/>
            <person name="Kyrpides N.C."/>
            <person name="Klenk H.P."/>
        </authorList>
    </citation>
    <scope>NUCLEOTIDE SEQUENCE [LARGE SCALE GENOMIC DNA]</scope>
    <source>
        <strain evidence="2">ATCC 700848 / DSM 11109 / ASRB2</strain>
    </source>
</reference>
<dbReference type="InterPro" id="IPR009279">
    <property type="entry name" value="Portal_Mu"/>
</dbReference>
<dbReference type="EMBL" id="CP002629">
    <property type="protein sequence ID" value="AEB09339.1"/>
    <property type="molecule type" value="Genomic_DNA"/>
</dbReference>
<dbReference type="HOGENOM" id="CLU_036594_0_0_7"/>
<dbReference type="Pfam" id="PF06074">
    <property type="entry name" value="Portal_Mu"/>
    <property type="match status" value="1"/>
</dbReference>
<sequence>MGFWDWFKGTSEKAKPELRRISLTSIQDRYSSYPSSGLTPGKLAAIFREADQGDIRRQMELYEEMEEKDAHLASILQTRKAAVQGMNYRFIPYSPEPDDVQMSEFVQTVIESLEFDRIMTDILDALGKGFSVHEIMWQAVEGKVVIEDIRWINPKRISFAEGEEPRLLEPSGYSGIKPPPWKLVVYRSCQRSGSVVRAGLLRSIAWVYLFKNYALKDWAIFNEVFGMPLRVGRYDPTASIEDRESLRRAIAAMGTDAAAIISKNTDIEFVEAGSRATGHANPFIAMAEFCNREMSKAILGQTLTTDVAQATGTYGAAKVHDQVRRDIVQSDADSLAATLRMQVFRPLIGFNFGWDHNPPFLHFSFKEEVDLKQISETYRNLNEMGIQVPQEHIAEVFGLPRVRRVGGAV</sequence>
<gene>
    <name evidence="1" type="ordered locus">Desac_1484</name>
</gene>
<dbReference type="KEGG" id="dao:Desac_1484"/>